<dbReference type="CDD" id="cd11386">
    <property type="entry name" value="MCP_signal"/>
    <property type="match status" value="1"/>
</dbReference>
<protein>
    <recommendedName>
        <fullName evidence="10">Methyl-accepting chemotaxis protein</fullName>
    </recommendedName>
</protein>
<keyword evidence="5" id="KW-0472">Membrane</keyword>
<evidence type="ECO:0000256" key="1">
    <source>
        <dbReference type="ARBA" id="ARBA00022729"/>
    </source>
</evidence>
<sequence>MFKLSIKVKTMLVIIGSLLVSTLILSTVLKSSTVAAVLLFIVLAIVIWGILSYLFNPLTTIITAMSRFCTGDFTVHIDVKRKDEFGKLSDTINNSSDYLQNMLIDIYNDLENMTNCSSKLANDSYEGNKSLEIISLTTGEIADDSEEIGHMIQDAAIRADKVSVLSQTTDSKMGVLLANSESINEAANTGKEVILGTSAGISQLVTTANENVTLTRELESKSEKIREILEMIEEIAGQTNLLALNAAIEAARAGEQGRGFSVVADEIRKLAEQSQNAAKQISAIVHEMVFEIKNVVQVFIDTSNSIGDTEENIHRANTSFSHITDQVKTSGESVQEVFQLTDEASSDATSLLSAVQGIASLINRSVAATQTVAASTIKVNQLIDEITRDAKDMTKFSGTLQDHVMRKFRFNNKKTLRAALVLSDKSAAYSGLKNLGELLSDKTGGNLELKIFHSEQLGNASQIFDKLKNNDLDIIFIGTHQVASTVKELTLLDLPFLFQDEKAADNILHGSIGRRLLDLLDEHGFHGLSFAEEGFRDITNSKYEVRKMEDLKNLKIRVANQDMHIKTIKILGGDPVPVKYDEVYNVLREKSVDGQDMPLVTAFNNYLFDVQTFLTLTHHSYASSVILCSEGLWYALDSKEKQQFEAAAKESARYIAELTRNKTRQLQESLSGKGLHITTLSDDERKKMRASVQPLYEQFRIEDGTHKLLDEIEKQNARV</sequence>
<dbReference type="Pfam" id="PF00015">
    <property type="entry name" value="MCPsignal"/>
    <property type="match status" value="1"/>
</dbReference>
<evidence type="ECO:0000259" key="7">
    <source>
        <dbReference type="PROSITE" id="PS50885"/>
    </source>
</evidence>
<dbReference type="Gene3D" id="1.10.287.950">
    <property type="entry name" value="Methyl-accepting chemotaxis protein"/>
    <property type="match status" value="1"/>
</dbReference>
<dbReference type="GO" id="GO:0016020">
    <property type="term" value="C:membrane"/>
    <property type="evidence" value="ECO:0007669"/>
    <property type="project" value="InterPro"/>
</dbReference>
<dbReference type="Pfam" id="PF03480">
    <property type="entry name" value="DctP"/>
    <property type="match status" value="1"/>
</dbReference>
<dbReference type="PANTHER" id="PTHR32089:SF112">
    <property type="entry name" value="LYSOZYME-LIKE PROTEIN-RELATED"/>
    <property type="match status" value="1"/>
</dbReference>
<dbReference type="NCBIfam" id="TIGR00787">
    <property type="entry name" value="dctP"/>
    <property type="match status" value="1"/>
</dbReference>
<dbReference type="CDD" id="cd06225">
    <property type="entry name" value="HAMP"/>
    <property type="match status" value="1"/>
</dbReference>
<name>A0A7R7EH92_9FIRM</name>
<gene>
    <name evidence="8" type="ORF">bsdtb5_04950</name>
</gene>
<dbReference type="EMBL" id="AP024169">
    <property type="protein sequence ID" value="BCN29200.1"/>
    <property type="molecule type" value="Genomic_DNA"/>
</dbReference>
<evidence type="ECO:0000313" key="9">
    <source>
        <dbReference type="Proteomes" id="UP000595897"/>
    </source>
</evidence>
<evidence type="ECO:0000256" key="5">
    <source>
        <dbReference type="SAM" id="Phobius"/>
    </source>
</evidence>
<proteinExistence type="inferred from homology"/>
<dbReference type="SUPFAM" id="SSF58104">
    <property type="entry name" value="Methyl-accepting chemotaxis protein (MCP) signaling domain"/>
    <property type="match status" value="1"/>
</dbReference>
<dbReference type="NCBIfam" id="NF037995">
    <property type="entry name" value="TRAP_S1"/>
    <property type="match status" value="1"/>
</dbReference>
<dbReference type="SMART" id="SM00304">
    <property type="entry name" value="HAMP"/>
    <property type="match status" value="1"/>
</dbReference>
<dbReference type="GO" id="GO:0030288">
    <property type="term" value="C:outer membrane-bounded periplasmic space"/>
    <property type="evidence" value="ECO:0007669"/>
    <property type="project" value="InterPro"/>
</dbReference>
<dbReference type="PROSITE" id="PS50111">
    <property type="entry name" value="CHEMOTAXIS_TRANSDUC_2"/>
    <property type="match status" value="1"/>
</dbReference>
<dbReference type="InterPro" id="IPR004089">
    <property type="entry name" value="MCPsignal_dom"/>
</dbReference>
<dbReference type="AlphaFoldDB" id="A0A7R7EH92"/>
<dbReference type="PROSITE" id="PS50885">
    <property type="entry name" value="HAMP"/>
    <property type="match status" value="1"/>
</dbReference>
<keyword evidence="9" id="KW-1185">Reference proteome</keyword>
<dbReference type="InterPro" id="IPR038404">
    <property type="entry name" value="TRAP_DctP_sf"/>
</dbReference>
<evidence type="ECO:0000256" key="2">
    <source>
        <dbReference type="ARBA" id="ARBA00023224"/>
    </source>
</evidence>
<keyword evidence="1" id="KW-0732">Signal</keyword>
<dbReference type="Gene3D" id="3.40.190.170">
    <property type="entry name" value="Bacterial extracellular solute-binding protein, family 7"/>
    <property type="match status" value="1"/>
</dbReference>
<dbReference type="InterPro" id="IPR018389">
    <property type="entry name" value="DctP_fam"/>
</dbReference>
<dbReference type="GO" id="GO:0007165">
    <property type="term" value="P:signal transduction"/>
    <property type="evidence" value="ECO:0007669"/>
    <property type="project" value="UniProtKB-KW"/>
</dbReference>
<keyword evidence="5" id="KW-0812">Transmembrane</keyword>
<keyword evidence="5" id="KW-1133">Transmembrane helix</keyword>
<feature type="transmembrane region" description="Helical" evidence="5">
    <location>
        <begin position="35"/>
        <end position="55"/>
    </location>
</feature>
<dbReference type="KEGG" id="ahb:bsdtb5_04950"/>
<feature type="domain" description="Methyl-accepting transducer" evidence="6">
    <location>
        <begin position="123"/>
        <end position="359"/>
    </location>
</feature>
<evidence type="ECO:0000256" key="4">
    <source>
        <dbReference type="PROSITE-ProRule" id="PRU00284"/>
    </source>
</evidence>
<feature type="domain" description="HAMP" evidence="7">
    <location>
        <begin position="52"/>
        <end position="104"/>
    </location>
</feature>
<keyword evidence="2 4" id="KW-0807">Transducer</keyword>
<dbReference type="InterPro" id="IPR003660">
    <property type="entry name" value="HAMP_dom"/>
</dbReference>
<dbReference type="InterPro" id="IPR004682">
    <property type="entry name" value="TRAP_DctP"/>
</dbReference>
<accession>A0A7R7EH92</accession>
<dbReference type="RefSeq" id="WP_271714488.1">
    <property type="nucleotide sequence ID" value="NZ_AP024169.1"/>
</dbReference>
<dbReference type="GO" id="GO:0055085">
    <property type="term" value="P:transmembrane transport"/>
    <property type="evidence" value="ECO:0007669"/>
    <property type="project" value="InterPro"/>
</dbReference>
<dbReference type="Proteomes" id="UP000595897">
    <property type="component" value="Chromosome"/>
</dbReference>
<dbReference type="SMART" id="SM00283">
    <property type="entry name" value="MA"/>
    <property type="match status" value="1"/>
</dbReference>
<evidence type="ECO:0000256" key="3">
    <source>
        <dbReference type="ARBA" id="ARBA00029447"/>
    </source>
</evidence>
<comment type="similarity">
    <text evidence="3">Belongs to the methyl-accepting chemotaxis (MCP) protein family.</text>
</comment>
<evidence type="ECO:0008006" key="10">
    <source>
        <dbReference type="Google" id="ProtNLM"/>
    </source>
</evidence>
<reference evidence="8 9" key="1">
    <citation type="submission" date="2020-11" db="EMBL/GenBank/DDBJ databases">
        <title>Draft genome sequencing of a Lachnospiraceae strain isolated from anoxic soil subjected to BSD treatment.</title>
        <authorList>
            <person name="Uek A."/>
            <person name="Tonouchi A."/>
        </authorList>
    </citation>
    <scope>NUCLEOTIDE SEQUENCE [LARGE SCALE GENOMIC DNA]</scope>
    <source>
        <strain evidence="8 9">TB5</strain>
    </source>
</reference>
<evidence type="ECO:0000313" key="8">
    <source>
        <dbReference type="EMBL" id="BCN29200.1"/>
    </source>
</evidence>
<dbReference type="Pfam" id="PF00672">
    <property type="entry name" value="HAMP"/>
    <property type="match status" value="1"/>
</dbReference>
<feature type="transmembrane region" description="Helical" evidence="5">
    <location>
        <begin position="12"/>
        <end position="29"/>
    </location>
</feature>
<dbReference type="PANTHER" id="PTHR32089">
    <property type="entry name" value="METHYL-ACCEPTING CHEMOTAXIS PROTEIN MCPB"/>
    <property type="match status" value="1"/>
</dbReference>
<evidence type="ECO:0000259" key="6">
    <source>
        <dbReference type="PROSITE" id="PS50111"/>
    </source>
</evidence>
<organism evidence="8 9">
    <name type="scientific">Anaeromicropila herbilytica</name>
    <dbReference type="NCBI Taxonomy" id="2785025"/>
    <lineage>
        <taxon>Bacteria</taxon>
        <taxon>Bacillati</taxon>
        <taxon>Bacillota</taxon>
        <taxon>Clostridia</taxon>
        <taxon>Lachnospirales</taxon>
        <taxon>Lachnospiraceae</taxon>
        <taxon>Anaeromicropila</taxon>
    </lineage>
</organism>